<dbReference type="SUPFAM" id="SSF56300">
    <property type="entry name" value="Metallo-dependent phosphatases"/>
    <property type="match status" value="1"/>
</dbReference>
<proteinExistence type="predicted"/>
<dbReference type="InterPro" id="IPR008963">
    <property type="entry name" value="Purple_acid_Pase-like_N"/>
</dbReference>
<dbReference type="Gene3D" id="3.60.21.10">
    <property type="match status" value="1"/>
</dbReference>
<keyword evidence="6" id="KW-1185">Reference proteome</keyword>
<dbReference type="Pfam" id="PF00149">
    <property type="entry name" value="Metallophos"/>
    <property type="match status" value="1"/>
</dbReference>
<dbReference type="Proteomes" id="UP000295197">
    <property type="component" value="Unassembled WGS sequence"/>
</dbReference>
<protein>
    <submittedName>
        <fullName evidence="5">Purple acid phosphatase-like protein</fullName>
    </submittedName>
</protein>
<accession>A0A4R3VRD8</accession>
<dbReference type="EMBL" id="SMBZ01000053">
    <property type="protein sequence ID" value="TCV07403.1"/>
    <property type="molecule type" value="Genomic_DNA"/>
</dbReference>
<dbReference type="Pfam" id="PF16656">
    <property type="entry name" value="Pur_ac_phosph_N"/>
    <property type="match status" value="1"/>
</dbReference>
<dbReference type="InterPro" id="IPR039331">
    <property type="entry name" value="PAPs-like"/>
</dbReference>
<sequence>MKKILYIILFLWVNNSTLSYGQNQIKITHKPYIQGLTAESVHILWTTDKPATAWVEIAPDDSSHFYHTERPKHFATAYGFKKVGTLHQVTLNNLQPGTTYRYRVYNQEVLKHVGTDVLYGKVIATNVYRKAPLRFKTLGKESRSEFIVINDMHGRNEVMNKLLDIGEVKNADFVVFNGDMANSLLSEEQMFSDFLDTSISRFASETPMFYARGNHETRGSFAIEYPRYFPTPTNKLYYQFNHGPMGVIVLDCGEDKPDSDIEYAGIVAMDDYRTEQAQWLAQAVENPEFKNAQYKIVICHMPPFGGWHGEQDILDKFVPILNKAGVQIMLSGHLHKHILQQKSATVNFPVLVNSNNNVIKASFSESEGLIKVLDQKGSLVETVRLKPLR</sequence>
<name>A0A4R3VRD8_9SPHI</name>
<evidence type="ECO:0000313" key="6">
    <source>
        <dbReference type="Proteomes" id="UP000295197"/>
    </source>
</evidence>
<feature type="domain" description="Purple acid phosphatase N-terminal" evidence="4">
    <location>
        <begin position="34"/>
        <end position="108"/>
    </location>
</feature>
<evidence type="ECO:0000256" key="1">
    <source>
        <dbReference type="ARBA" id="ARBA00022729"/>
    </source>
</evidence>
<dbReference type="InterPro" id="IPR029052">
    <property type="entry name" value="Metallo-depent_PP-like"/>
</dbReference>
<dbReference type="AlphaFoldDB" id="A0A4R3VRD8"/>
<feature type="domain" description="Calcineurin-like phosphoesterase" evidence="3">
    <location>
        <begin position="146"/>
        <end position="336"/>
    </location>
</feature>
<evidence type="ECO:0000259" key="4">
    <source>
        <dbReference type="Pfam" id="PF16656"/>
    </source>
</evidence>
<comment type="caution">
    <text evidence="5">The sequence shown here is derived from an EMBL/GenBank/DDBJ whole genome shotgun (WGS) entry which is preliminary data.</text>
</comment>
<gene>
    <name evidence="5" type="ORF">EDC17_10533</name>
</gene>
<feature type="chain" id="PRO_5020985282" evidence="2">
    <location>
        <begin position="22"/>
        <end position="389"/>
    </location>
</feature>
<dbReference type="GO" id="GO:0003993">
    <property type="term" value="F:acid phosphatase activity"/>
    <property type="evidence" value="ECO:0007669"/>
    <property type="project" value="InterPro"/>
</dbReference>
<dbReference type="PANTHER" id="PTHR22953">
    <property type="entry name" value="ACID PHOSPHATASE RELATED"/>
    <property type="match status" value="1"/>
</dbReference>
<evidence type="ECO:0000256" key="2">
    <source>
        <dbReference type="SAM" id="SignalP"/>
    </source>
</evidence>
<keyword evidence="1 2" id="KW-0732">Signal</keyword>
<dbReference type="SUPFAM" id="SSF49363">
    <property type="entry name" value="Purple acid phosphatase, N-terminal domain"/>
    <property type="match status" value="1"/>
</dbReference>
<evidence type="ECO:0000259" key="3">
    <source>
        <dbReference type="Pfam" id="PF00149"/>
    </source>
</evidence>
<evidence type="ECO:0000313" key="5">
    <source>
        <dbReference type="EMBL" id="TCV07403.1"/>
    </source>
</evidence>
<dbReference type="OrthoDB" id="596345at2"/>
<reference evidence="5 6" key="1">
    <citation type="submission" date="2019-03" db="EMBL/GenBank/DDBJ databases">
        <title>Genomic Encyclopedia of Type Strains, Phase IV (KMG-IV): sequencing the most valuable type-strain genomes for metagenomic binning, comparative biology and taxonomic classification.</title>
        <authorList>
            <person name="Goeker M."/>
        </authorList>
    </citation>
    <scope>NUCLEOTIDE SEQUENCE [LARGE SCALE GENOMIC DNA]</scope>
    <source>
        <strain evidence="5 6">DSM 22362</strain>
    </source>
</reference>
<dbReference type="InterPro" id="IPR004843">
    <property type="entry name" value="Calcineurin-like_PHP"/>
</dbReference>
<dbReference type="GO" id="GO:0046872">
    <property type="term" value="F:metal ion binding"/>
    <property type="evidence" value="ECO:0007669"/>
    <property type="project" value="InterPro"/>
</dbReference>
<dbReference type="Gene3D" id="2.60.40.380">
    <property type="entry name" value="Purple acid phosphatase-like, N-terminal"/>
    <property type="match status" value="1"/>
</dbReference>
<organism evidence="5 6">
    <name type="scientific">Sphingobacterium alimentarium</name>
    <dbReference type="NCBI Taxonomy" id="797292"/>
    <lineage>
        <taxon>Bacteria</taxon>
        <taxon>Pseudomonadati</taxon>
        <taxon>Bacteroidota</taxon>
        <taxon>Sphingobacteriia</taxon>
        <taxon>Sphingobacteriales</taxon>
        <taxon>Sphingobacteriaceae</taxon>
        <taxon>Sphingobacterium</taxon>
    </lineage>
</organism>
<dbReference type="InterPro" id="IPR015914">
    <property type="entry name" value="PAPs_N"/>
</dbReference>
<dbReference type="RefSeq" id="WP_132778798.1">
    <property type="nucleotide sequence ID" value="NZ_SMBZ01000053.1"/>
</dbReference>
<feature type="signal peptide" evidence="2">
    <location>
        <begin position="1"/>
        <end position="21"/>
    </location>
</feature>
<dbReference type="PANTHER" id="PTHR22953:SF153">
    <property type="entry name" value="PURPLE ACID PHOSPHATASE"/>
    <property type="match status" value="1"/>
</dbReference>